<dbReference type="InterPro" id="IPR032675">
    <property type="entry name" value="LRR_dom_sf"/>
</dbReference>
<proteinExistence type="inferred from homology"/>
<comment type="subcellular location">
    <subcellularLocation>
        <location evidence="1">Membrane</location>
        <topology evidence="1">Single-pass membrane protein</topology>
    </subcellularLocation>
</comment>
<feature type="domain" description="TIR" evidence="13">
    <location>
        <begin position="555"/>
        <end position="694"/>
    </location>
</feature>
<keyword evidence="4 11" id="KW-0812">Transmembrane</keyword>
<dbReference type="PRINTS" id="PR01537">
    <property type="entry name" value="INTRLKN1R1F"/>
</dbReference>
<dbReference type="PANTHER" id="PTHR24365:SF530">
    <property type="entry name" value="MSTPROX-RELATED"/>
    <property type="match status" value="1"/>
</dbReference>
<evidence type="ECO:0000256" key="4">
    <source>
        <dbReference type="ARBA" id="ARBA00022692"/>
    </source>
</evidence>
<accession>A0AA88YIP9</accession>
<keyword evidence="8 11" id="KW-0472">Membrane</keyword>
<dbReference type="InterPro" id="IPR003591">
    <property type="entry name" value="Leu-rich_rpt_typical-subtyp"/>
</dbReference>
<comment type="caution">
    <text evidence="14">The sequence shown here is derived from an EMBL/GenBank/DDBJ whole genome shotgun (WGS) entry which is preliminary data.</text>
</comment>
<feature type="transmembrane region" description="Helical" evidence="11">
    <location>
        <begin position="498"/>
        <end position="520"/>
    </location>
</feature>
<evidence type="ECO:0000259" key="13">
    <source>
        <dbReference type="PROSITE" id="PS50104"/>
    </source>
</evidence>
<keyword evidence="15" id="KW-1185">Reference proteome</keyword>
<dbReference type="SMART" id="SM00255">
    <property type="entry name" value="TIR"/>
    <property type="match status" value="1"/>
</dbReference>
<dbReference type="GO" id="GO:0005886">
    <property type="term" value="C:plasma membrane"/>
    <property type="evidence" value="ECO:0007669"/>
    <property type="project" value="TreeGrafter"/>
</dbReference>
<keyword evidence="10" id="KW-0325">Glycoprotein</keyword>
<evidence type="ECO:0000256" key="7">
    <source>
        <dbReference type="ARBA" id="ARBA00022989"/>
    </source>
</evidence>
<dbReference type="PANTHER" id="PTHR24365">
    <property type="entry name" value="TOLL-LIKE RECEPTOR"/>
    <property type="match status" value="1"/>
</dbReference>
<evidence type="ECO:0000313" key="14">
    <source>
        <dbReference type="EMBL" id="KAK3100149.1"/>
    </source>
</evidence>
<evidence type="ECO:0000256" key="2">
    <source>
        <dbReference type="ARBA" id="ARBA00009634"/>
    </source>
</evidence>
<gene>
    <name evidence="14" type="ORF">FSP39_015378</name>
</gene>
<sequence length="720" mass="83618">MGLLSIFLFHYTLICGILSHGTPNICPALCQCAGHKAYCMQNGNKLTVIPPLPPNITYLKFHGNSLHEITRRTFMTIKANNITEMDLSNNRVSTISADALEDLTFLKRFSFSHEILTDGVILVAKLLHSISRSIEYVGLQNMHWNTVPNLDGLINTTIREFDFSYNYLEFLDGTHFAKLNTLRELVISYNGIGNSNYSFDGLQMITNLNLAGNWFINFPNFTNMQQLKRLHLQNTKISYFEQKNFDGLAKLEYLNLNGHAIRRLLNYTFLTLKSLRTLELRRLSGQLYYIEPYAFNSSSLRNLSMNENYFDFTSEFINIFASVPTLESLDLSYNNIRVNETDFLKMINPLPKLKYLKLVNVKFTFISNNLLRSLRSLRHLILSQNNIITWDGKAVFGNSTTLRVIDLSNNSITIVNDTSFPQPMRNRLKVLNLEGNPFSCSCNDMKWFYKWMSSEAAVKLLNLDRTSERYKCSSPYSLQEKQINQLDYRDVCPIDPTLLKVIISCAAMIGSVLLVVGLLYKCRWNIRYQLFKLNQERKRRYKRDGYVSIPRDNDYLYDCFPVYADEDIRFVQNRLMKVLEEKYNRTLCIRDRDFGIGKVFVDNITESIEDSRKVLLLLSNNFARSRWCRFQLQIALHRMTEEGRNELVIVVLQEISYKYLSNSLRTVMVTTPYITWSDESSAERMFWEKILQEIPSSGMRRTDSVVEEVEINDSIAINSG</sequence>
<dbReference type="AlphaFoldDB" id="A0AA88YIP9"/>
<dbReference type="GO" id="GO:0007165">
    <property type="term" value="P:signal transduction"/>
    <property type="evidence" value="ECO:0007669"/>
    <property type="project" value="InterPro"/>
</dbReference>
<evidence type="ECO:0000256" key="1">
    <source>
        <dbReference type="ARBA" id="ARBA00004167"/>
    </source>
</evidence>
<dbReference type="Proteomes" id="UP001186944">
    <property type="component" value="Unassembled WGS sequence"/>
</dbReference>
<dbReference type="InterPro" id="IPR001611">
    <property type="entry name" value="Leu-rich_rpt"/>
</dbReference>
<keyword evidence="6" id="KW-0677">Repeat</keyword>
<evidence type="ECO:0000256" key="8">
    <source>
        <dbReference type="ARBA" id="ARBA00023136"/>
    </source>
</evidence>
<dbReference type="PROSITE" id="PS50104">
    <property type="entry name" value="TIR"/>
    <property type="match status" value="1"/>
</dbReference>
<keyword evidence="5 12" id="KW-0732">Signal</keyword>
<evidence type="ECO:0000256" key="11">
    <source>
        <dbReference type="SAM" id="Phobius"/>
    </source>
</evidence>
<evidence type="ECO:0000313" key="15">
    <source>
        <dbReference type="Proteomes" id="UP001186944"/>
    </source>
</evidence>
<keyword evidence="9" id="KW-0675">Receptor</keyword>
<dbReference type="SUPFAM" id="SSF52200">
    <property type="entry name" value="Toll/Interleukin receptor TIR domain"/>
    <property type="match status" value="1"/>
</dbReference>
<dbReference type="EMBL" id="VSWD01000006">
    <property type="protein sequence ID" value="KAK3100149.1"/>
    <property type="molecule type" value="Genomic_DNA"/>
</dbReference>
<evidence type="ECO:0000256" key="5">
    <source>
        <dbReference type="ARBA" id="ARBA00022729"/>
    </source>
</evidence>
<protein>
    <recommendedName>
        <fullName evidence="13">TIR domain-containing protein</fullName>
    </recommendedName>
</protein>
<dbReference type="Pfam" id="PF13855">
    <property type="entry name" value="LRR_8"/>
    <property type="match status" value="3"/>
</dbReference>
<dbReference type="InterPro" id="IPR035897">
    <property type="entry name" value="Toll_tir_struct_dom_sf"/>
</dbReference>
<dbReference type="InterPro" id="IPR000157">
    <property type="entry name" value="TIR_dom"/>
</dbReference>
<dbReference type="SMART" id="SM00369">
    <property type="entry name" value="LRR_TYP"/>
    <property type="match status" value="7"/>
</dbReference>
<name>A0AA88YIP9_PINIB</name>
<reference evidence="14" key="1">
    <citation type="submission" date="2019-08" db="EMBL/GenBank/DDBJ databases">
        <title>The improved chromosome-level genome for the pearl oyster Pinctada fucata martensii using PacBio sequencing and Hi-C.</title>
        <authorList>
            <person name="Zheng Z."/>
        </authorList>
    </citation>
    <scope>NUCLEOTIDE SEQUENCE</scope>
    <source>
        <strain evidence="14">ZZ-2019</strain>
        <tissue evidence="14">Adductor muscle</tissue>
    </source>
</reference>
<evidence type="ECO:0000256" key="12">
    <source>
        <dbReference type="SAM" id="SignalP"/>
    </source>
</evidence>
<evidence type="ECO:0000256" key="6">
    <source>
        <dbReference type="ARBA" id="ARBA00022737"/>
    </source>
</evidence>
<dbReference type="Pfam" id="PF01582">
    <property type="entry name" value="TIR"/>
    <property type="match status" value="1"/>
</dbReference>
<comment type="similarity">
    <text evidence="2">Belongs to the Toll-like receptor family.</text>
</comment>
<dbReference type="GO" id="GO:0038023">
    <property type="term" value="F:signaling receptor activity"/>
    <property type="evidence" value="ECO:0007669"/>
    <property type="project" value="TreeGrafter"/>
</dbReference>
<keyword evidence="7 11" id="KW-1133">Transmembrane helix</keyword>
<feature type="chain" id="PRO_5041666526" description="TIR domain-containing protein" evidence="12">
    <location>
        <begin position="20"/>
        <end position="720"/>
    </location>
</feature>
<evidence type="ECO:0000256" key="9">
    <source>
        <dbReference type="ARBA" id="ARBA00023170"/>
    </source>
</evidence>
<feature type="signal peptide" evidence="12">
    <location>
        <begin position="1"/>
        <end position="19"/>
    </location>
</feature>
<keyword evidence="3" id="KW-0433">Leucine-rich repeat</keyword>
<evidence type="ECO:0000256" key="3">
    <source>
        <dbReference type="ARBA" id="ARBA00022614"/>
    </source>
</evidence>
<organism evidence="14 15">
    <name type="scientific">Pinctada imbricata</name>
    <name type="common">Atlantic pearl-oyster</name>
    <name type="synonym">Pinctada martensii</name>
    <dbReference type="NCBI Taxonomy" id="66713"/>
    <lineage>
        <taxon>Eukaryota</taxon>
        <taxon>Metazoa</taxon>
        <taxon>Spiralia</taxon>
        <taxon>Lophotrochozoa</taxon>
        <taxon>Mollusca</taxon>
        <taxon>Bivalvia</taxon>
        <taxon>Autobranchia</taxon>
        <taxon>Pteriomorphia</taxon>
        <taxon>Pterioida</taxon>
        <taxon>Pterioidea</taxon>
        <taxon>Pteriidae</taxon>
        <taxon>Pinctada</taxon>
    </lineage>
</organism>
<dbReference type="SUPFAM" id="SSF52058">
    <property type="entry name" value="L domain-like"/>
    <property type="match status" value="2"/>
</dbReference>
<dbReference type="Gene3D" id="3.40.50.10140">
    <property type="entry name" value="Toll/interleukin-1 receptor homology (TIR) domain"/>
    <property type="match status" value="1"/>
</dbReference>
<dbReference type="Gene3D" id="3.80.10.10">
    <property type="entry name" value="Ribonuclease Inhibitor"/>
    <property type="match status" value="3"/>
</dbReference>
<evidence type="ECO:0000256" key="10">
    <source>
        <dbReference type="ARBA" id="ARBA00023180"/>
    </source>
</evidence>